<feature type="chain" id="PRO_5045397167" evidence="2">
    <location>
        <begin position="28"/>
        <end position="381"/>
    </location>
</feature>
<dbReference type="InterPro" id="IPR006059">
    <property type="entry name" value="SBP"/>
</dbReference>
<protein>
    <submittedName>
        <fullName evidence="3">ABC transporter substrate-binding protein</fullName>
    </submittedName>
</protein>
<reference evidence="4" key="1">
    <citation type="journal article" date="2019" name="Int. J. Syst. Evol. Microbiol.">
        <title>The Global Catalogue of Microorganisms (GCM) 10K type strain sequencing project: providing services to taxonomists for standard genome sequencing and annotation.</title>
        <authorList>
            <consortium name="The Broad Institute Genomics Platform"/>
            <consortium name="The Broad Institute Genome Sequencing Center for Infectious Disease"/>
            <person name="Wu L."/>
            <person name="Ma J."/>
        </authorList>
    </citation>
    <scope>NUCLEOTIDE SEQUENCE [LARGE SCALE GENOMIC DNA]</scope>
    <source>
        <strain evidence="4">NBRC 101365</strain>
    </source>
</reference>
<keyword evidence="2" id="KW-0732">Signal</keyword>
<keyword evidence="1" id="KW-0574">Periplasm</keyword>
<dbReference type="Pfam" id="PF13416">
    <property type="entry name" value="SBP_bac_8"/>
    <property type="match status" value="1"/>
</dbReference>
<accession>A0ABQ6CGE7</accession>
<dbReference type="Proteomes" id="UP001156882">
    <property type="component" value="Unassembled WGS sequence"/>
</dbReference>
<dbReference type="PROSITE" id="PS51318">
    <property type="entry name" value="TAT"/>
    <property type="match status" value="1"/>
</dbReference>
<dbReference type="EMBL" id="BSPC01000005">
    <property type="protein sequence ID" value="GLS17322.1"/>
    <property type="molecule type" value="Genomic_DNA"/>
</dbReference>
<gene>
    <name evidence="3" type="ORF">GCM10007874_03370</name>
</gene>
<dbReference type="PANTHER" id="PTHR42779:SF1">
    <property type="entry name" value="PROTEIN YNJB"/>
    <property type="match status" value="1"/>
</dbReference>
<keyword evidence="4" id="KW-1185">Reference proteome</keyword>
<comment type="caution">
    <text evidence="3">The sequence shown here is derived from an EMBL/GenBank/DDBJ whole genome shotgun (WGS) entry which is preliminary data.</text>
</comment>
<dbReference type="PANTHER" id="PTHR42779">
    <property type="entry name" value="PROTEIN YNJB"/>
    <property type="match status" value="1"/>
</dbReference>
<sequence length="381" mass="41183">MIDRRAFLTISVAVATVGMLPATSALAATRLDIFTDSDANISDWLANVVKPAFEKAHPEYEINVVIARDGGLDAVAQRALAALQTKADPQMDFAEEHDPNLPKGGIEAGLWTRFDASIVPNYARVNRLAIQSPYSMPYRGSQVLLAYDSAKISPADLPRTWTALVAWIKANPGQFIYNRPDKGGSGGNFVRRAIHEVNGRDPQVFKIDNFSKEEAQKRLTPAWALLGDLAPSLYGKGTYAAGNTASLQLLANGVVSMVPAWSDQALQGLSQGVLPPTIKLVQLQDLALCGGFSASVIPSIAAHRDGALLFADFLLSEEVQTSVLKDLGGFPGVDWKFLPDALRQQFADVIPTAIPTFPQGDWEAAVNDGWYRNVAPNLQRS</sequence>
<evidence type="ECO:0000256" key="1">
    <source>
        <dbReference type="ARBA" id="ARBA00022764"/>
    </source>
</evidence>
<evidence type="ECO:0000256" key="2">
    <source>
        <dbReference type="SAM" id="SignalP"/>
    </source>
</evidence>
<name>A0ABQ6CGE7_9HYPH</name>
<organism evidence="3 4">
    <name type="scientific">Labrys miyagiensis</name>
    <dbReference type="NCBI Taxonomy" id="346912"/>
    <lineage>
        <taxon>Bacteria</taxon>
        <taxon>Pseudomonadati</taxon>
        <taxon>Pseudomonadota</taxon>
        <taxon>Alphaproteobacteria</taxon>
        <taxon>Hyphomicrobiales</taxon>
        <taxon>Xanthobacteraceae</taxon>
        <taxon>Labrys</taxon>
    </lineage>
</organism>
<dbReference type="SUPFAM" id="SSF53850">
    <property type="entry name" value="Periplasmic binding protein-like II"/>
    <property type="match status" value="1"/>
</dbReference>
<evidence type="ECO:0000313" key="4">
    <source>
        <dbReference type="Proteomes" id="UP001156882"/>
    </source>
</evidence>
<evidence type="ECO:0000313" key="3">
    <source>
        <dbReference type="EMBL" id="GLS17322.1"/>
    </source>
</evidence>
<dbReference type="Gene3D" id="3.40.190.10">
    <property type="entry name" value="Periplasmic binding protein-like II"/>
    <property type="match status" value="2"/>
</dbReference>
<feature type="signal peptide" evidence="2">
    <location>
        <begin position="1"/>
        <end position="27"/>
    </location>
</feature>
<dbReference type="InterPro" id="IPR006311">
    <property type="entry name" value="TAT_signal"/>
</dbReference>
<proteinExistence type="predicted"/>